<dbReference type="Proteomes" id="UP001172680">
    <property type="component" value="Unassembled WGS sequence"/>
</dbReference>
<comment type="caution">
    <text evidence="1">The sequence shown here is derived from an EMBL/GenBank/DDBJ whole genome shotgun (WGS) entry which is preliminary data.</text>
</comment>
<evidence type="ECO:0000313" key="2">
    <source>
        <dbReference type="Proteomes" id="UP001172680"/>
    </source>
</evidence>
<keyword evidence="2" id="KW-1185">Reference proteome</keyword>
<gene>
    <name evidence="1" type="primary">FRE7</name>
    <name evidence="1" type="ORF">H2199_006730</name>
</gene>
<protein>
    <submittedName>
        <fullName evidence="1">Ferric/cupric reductase transmembrane component 7</fullName>
    </submittedName>
</protein>
<reference evidence="1" key="1">
    <citation type="submission" date="2022-10" db="EMBL/GenBank/DDBJ databases">
        <title>Culturing micro-colonial fungi from biological soil crusts in the Mojave desert and describing Neophaeococcomyces mojavensis, and introducing the new genera and species Taxawa tesnikishii.</title>
        <authorList>
            <person name="Kurbessoian T."/>
            <person name="Stajich J.E."/>
        </authorList>
    </citation>
    <scope>NUCLEOTIDE SEQUENCE</scope>
    <source>
        <strain evidence="1">JES_115</strain>
    </source>
</reference>
<name>A0ACC2YU85_9PEZI</name>
<organism evidence="1 2">
    <name type="scientific">Coniosporium tulheliwenetii</name>
    <dbReference type="NCBI Taxonomy" id="3383036"/>
    <lineage>
        <taxon>Eukaryota</taxon>
        <taxon>Fungi</taxon>
        <taxon>Dikarya</taxon>
        <taxon>Ascomycota</taxon>
        <taxon>Pezizomycotina</taxon>
        <taxon>Dothideomycetes</taxon>
        <taxon>Dothideomycetes incertae sedis</taxon>
        <taxon>Coniosporium</taxon>
    </lineage>
</organism>
<proteinExistence type="predicted"/>
<keyword evidence="1" id="KW-0472">Membrane</keyword>
<sequence>MAAAMMPLIIALAGKVNIIAIITGIGHEKLNALHRWLSWIFLALSLIHTIAFLIQPLREGGRPRLHEEFYKHASFLYSGVPPLAFLVAIMAFSFPFIRRAAYEFFAWSHVTMSIVFLGLLFWHFANLYDSWHYLWATMAVWLFSLLGRAIHKISFFRLDSSWLRGCPAAVHSISPDMLKMEILAPPGWTWEPGQHVFLRFPQFGILDNHPFTIASIPNHPSVSRVTQTQTPQNTLEFLIRPQSGFTCRLLHYTDEHPDALLSAVIDGPYGTALPRLENRFENVILVAGGAGITAMLPWLLHIVERMRTGGCATRRVRLVWITRNKGDVNWIGGQLRHVWEVAPGGSVGVDVWVTRKPLREVARVKTVKEAFEGTKAPGTESKSMASPLSLSPVSPRAPPSLTSPLGLSPVSPRTPGSATPMLPWTPTGLAPPREERGSGKRLLKGIQETVRDASSPLDDFVDMHVGARPDIERVVGVMIGDRRTAVLGCGPEGLKIDLSNLVAREQRRVIRGQAKEVMLHTETFDF</sequence>
<keyword evidence="1" id="KW-0812">Transmembrane</keyword>
<evidence type="ECO:0000313" key="1">
    <source>
        <dbReference type="EMBL" id="KAJ9638870.1"/>
    </source>
</evidence>
<accession>A0ACC2YU85</accession>
<dbReference type="EMBL" id="JAPDRP010000020">
    <property type="protein sequence ID" value="KAJ9638870.1"/>
    <property type="molecule type" value="Genomic_DNA"/>
</dbReference>